<dbReference type="InterPro" id="IPR006311">
    <property type="entry name" value="TAT_signal"/>
</dbReference>
<feature type="chain" id="PRO_5045473325" description="Secreted protein" evidence="1">
    <location>
        <begin position="25"/>
        <end position="302"/>
    </location>
</feature>
<gene>
    <name evidence="2" type="ORF">Sspor_37630</name>
</gene>
<dbReference type="RefSeq" id="WP_202200074.1">
    <property type="nucleotide sequence ID" value="NZ_BAAATO010000001.1"/>
</dbReference>
<evidence type="ECO:0008006" key="4">
    <source>
        <dbReference type="Google" id="ProtNLM"/>
    </source>
</evidence>
<proteinExistence type="predicted"/>
<keyword evidence="3" id="KW-1185">Reference proteome</keyword>
<reference evidence="3" key="1">
    <citation type="submission" date="2023-07" db="EMBL/GenBank/DDBJ databases">
        <title>Whole genome shotgun sequence of Streptomyces spororaveus NBRC 15456.</title>
        <authorList>
            <person name="Komaki H."/>
            <person name="Tamura T."/>
        </authorList>
    </citation>
    <scope>NUCLEOTIDE SEQUENCE [LARGE SCALE GENOMIC DNA]</scope>
    <source>
        <strain evidence="3">NBRC 15456</strain>
    </source>
</reference>
<accession>A0ABQ3TCX8</accession>
<sequence>MLTTARRGWISASLAACGALLAVAAWTALPDGGAGQRAPARALETAELDLLHTAGELLVQDCMRARGFSYWPVPRVPHPDFRDFPYGVDDVDWARRQGFGRRIERQLDEEAASGPRGRYRSGLSAERLEALGAALMGPDAKGLEVRNPGGGTLSHSDRGCIAASWRQLYGDARLWYGSSETVKQLGATRTGRVNQDPAFRTALAGWSECVGRRGFPAEHPVRQRDEQLARTGPEAEAQDVPMAVAQAECARSTGLADTAQDLHRRYSAMIRAENGAAFDAMRRLQAAALPTARDVVARHPGG</sequence>
<dbReference type="EMBL" id="BNED01000005">
    <property type="protein sequence ID" value="GHI78202.1"/>
    <property type="molecule type" value="Genomic_DNA"/>
</dbReference>
<feature type="signal peptide" evidence="1">
    <location>
        <begin position="1"/>
        <end position="24"/>
    </location>
</feature>
<dbReference type="PROSITE" id="PS51318">
    <property type="entry name" value="TAT"/>
    <property type="match status" value="1"/>
</dbReference>
<evidence type="ECO:0000313" key="3">
    <source>
        <dbReference type="Proteomes" id="UP000608522"/>
    </source>
</evidence>
<comment type="caution">
    <text evidence="2">The sequence shown here is derived from an EMBL/GenBank/DDBJ whole genome shotgun (WGS) entry which is preliminary data.</text>
</comment>
<dbReference type="Proteomes" id="UP000608522">
    <property type="component" value="Unassembled WGS sequence"/>
</dbReference>
<protein>
    <recommendedName>
        <fullName evidence="4">Secreted protein</fullName>
    </recommendedName>
</protein>
<organism evidence="2 3">
    <name type="scientific">Streptomyces spororaveus</name>
    <dbReference type="NCBI Taxonomy" id="284039"/>
    <lineage>
        <taxon>Bacteria</taxon>
        <taxon>Bacillati</taxon>
        <taxon>Actinomycetota</taxon>
        <taxon>Actinomycetes</taxon>
        <taxon>Kitasatosporales</taxon>
        <taxon>Streptomycetaceae</taxon>
        <taxon>Streptomyces</taxon>
    </lineage>
</organism>
<keyword evidence="1" id="KW-0732">Signal</keyword>
<name>A0ABQ3TCX8_9ACTN</name>
<evidence type="ECO:0000256" key="1">
    <source>
        <dbReference type="SAM" id="SignalP"/>
    </source>
</evidence>
<evidence type="ECO:0000313" key="2">
    <source>
        <dbReference type="EMBL" id="GHI78202.1"/>
    </source>
</evidence>